<dbReference type="Pfam" id="PF00106">
    <property type="entry name" value="adh_short"/>
    <property type="match status" value="1"/>
</dbReference>
<dbReference type="SUPFAM" id="SSF51735">
    <property type="entry name" value="NAD(P)-binding Rossmann-fold domains"/>
    <property type="match status" value="1"/>
</dbReference>
<dbReference type="AlphaFoldDB" id="A0AA38MXY5"/>
<accession>A0AA38MXY5</accession>
<keyword evidence="2" id="KW-1185">Reference proteome</keyword>
<dbReference type="InterPro" id="IPR036291">
    <property type="entry name" value="NAD(P)-bd_dom_sf"/>
</dbReference>
<sequence>MSLSASRREKDIEYIYLQEAKDKDGIGKHTQERTEITMILKCTSQAALNSYTITLGHEMREEGIRVNAVTPGITATKFNEFLGNGTAKDGAKVLLPFAFLEAEDEPRTNGEMAW</sequence>
<evidence type="ECO:0008006" key="3">
    <source>
        <dbReference type="Google" id="ProtNLM"/>
    </source>
</evidence>
<comment type="caution">
    <text evidence="1">The sequence shown here is derived from an EMBL/GenBank/DDBJ whole genome shotgun (WGS) entry which is preliminary data.</text>
</comment>
<dbReference type="EMBL" id="JANVFO010000039">
    <property type="protein sequence ID" value="KAJ3728151.1"/>
    <property type="molecule type" value="Genomic_DNA"/>
</dbReference>
<reference evidence="1" key="1">
    <citation type="submission" date="2022-08" db="EMBL/GenBank/DDBJ databases">
        <authorList>
            <consortium name="DOE Joint Genome Institute"/>
            <person name="Min B."/>
            <person name="Sierra-Patev S."/>
            <person name="Naranjo-Ortiz M."/>
            <person name="Looney B."/>
            <person name="Konkel Z."/>
            <person name="Slot J.C."/>
            <person name="Sakamoto Y."/>
            <person name="Steenwyk J.L."/>
            <person name="Rokas A."/>
            <person name="Carro J."/>
            <person name="Camarero S."/>
            <person name="Ferreira P."/>
            <person name="Molpeceres G."/>
            <person name="Ruiz-duenas F.J."/>
            <person name="Serrano A."/>
            <person name="Henrissat B."/>
            <person name="Drula E."/>
            <person name="Hughes K.W."/>
            <person name="Mata J.L."/>
            <person name="Ishikawa N.K."/>
            <person name="Vargas-Isla R."/>
            <person name="Ushijima S."/>
            <person name="Smith C.A."/>
            <person name="Ahrendt S."/>
            <person name="Andreopoulos W."/>
            <person name="He G."/>
            <person name="LaButti K."/>
            <person name="Lipzen A."/>
            <person name="Ng V."/>
            <person name="Riley R."/>
            <person name="Sandor L."/>
            <person name="Barry K."/>
            <person name="Martinez A.T."/>
            <person name="Xiao Y."/>
            <person name="Gibbons J.G."/>
            <person name="Terashima K."/>
            <person name="Hibbett D.S."/>
            <person name="Grigoriev I.V."/>
        </authorList>
    </citation>
    <scope>NUCLEOTIDE SEQUENCE</scope>
    <source>
        <strain evidence="1">ET3784</strain>
    </source>
</reference>
<dbReference type="InterPro" id="IPR002347">
    <property type="entry name" value="SDR_fam"/>
</dbReference>
<proteinExistence type="predicted"/>
<evidence type="ECO:0000313" key="1">
    <source>
        <dbReference type="EMBL" id="KAJ3728151.1"/>
    </source>
</evidence>
<dbReference type="Proteomes" id="UP001176059">
    <property type="component" value="Unassembled WGS sequence"/>
</dbReference>
<reference evidence="1" key="2">
    <citation type="journal article" date="2023" name="Proc. Natl. Acad. Sci. U.S.A.">
        <title>A global phylogenomic analysis of the shiitake genus Lentinula.</title>
        <authorList>
            <person name="Sierra-Patev S."/>
            <person name="Min B."/>
            <person name="Naranjo-Ortiz M."/>
            <person name="Looney B."/>
            <person name="Konkel Z."/>
            <person name="Slot J.C."/>
            <person name="Sakamoto Y."/>
            <person name="Steenwyk J.L."/>
            <person name="Rokas A."/>
            <person name="Carro J."/>
            <person name="Camarero S."/>
            <person name="Ferreira P."/>
            <person name="Molpeceres G."/>
            <person name="Ruiz-Duenas F.J."/>
            <person name="Serrano A."/>
            <person name="Henrissat B."/>
            <person name="Drula E."/>
            <person name="Hughes K.W."/>
            <person name="Mata J.L."/>
            <person name="Ishikawa N.K."/>
            <person name="Vargas-Isla R."/>
            <person name="Ushijima S."/>
            <person name="Smith C.A."/>
            <person name="Donoghue J."/>
            <person name="Ahrendt S."/>
            <person name="Andreopoulos W."/>
            <person name="He G."/>
            <person name="LaButti K."/>
            <person name="Lipzen A."/>
            <person name="Ng V."/>
            <person name="Riley R."/>
            <person name="Sandor L."/>
            <person name="Barry K."/>
            <person name="Martinez A.T."/>
            <person name="Xiao Y."/>
            <person name="Gibbons J.G."/>
            <person name="Terashima K."/>
            <person name="Grigoriev I.V."/>
            <person name="Hibbett D."/>
        </authorList>
    </citation>
    <scope>NUCLEOTIDE SEQUENCE</scope>
    <source>
        <strain evidence="1">ET3784</strain>
    </source>
</reference>
<organism evidence="1 2">
    <name type="scientific">Lentinula guzmanii</name>
    <dbReference type="NCBI Taxonomy" id="2804957"/>
    <lineage>
        <taxon>Eukaryota</taxon>
        <taxon>Fungi</taxon>
        <taxon>Dikarya</taxon>
        <taxon>Basidiomycota</taxon>
        <taxon>Agaricomycotina</taxon>
        <taxon>Agaricomycetes</taxon>
        <taxon>Agaricomycetidae</taxon>
        <taxon>Agaricales</taxon>
        <taxon>Marasmiineae</taxon>
        <taxon>Omphalotaceae</taxon>
        <taxon>Lentinula</taxon>
    </lineage>
</organism>
<dbReference type="Gene3D" id="3.40.50.720">
    <property type="entry name" value="NAD(P)-binding Rossmann-like Domain"/>
    <property type="match status" value="1"/>
</dbReference>
<gene>
    <name evidence="1" type="ORF">DFJ43DRAFT_1140014</name>
</gene>
<protein>
    <recommendedName>
        <fullName evidence="3">NAD(P)-binding protein</fullName>
    </recommendedName>
</protein>
<evidence type="ECO:0000313" key="2">
    <source>
        <dbReference type="Proteomes" id="UP001176059"/>
    </source>
</evidence>
<name>A0AA38MXY5_9AGAR</name>